<name>A0A8J3L2F3_9ACTN</name>
<evidence type="ECO:0000313" key="4">
    <source>
        <dbReference type="Proteomes" id="UP000630887"/>
    </source>
</evidence>
<sequence length="256" mass="26750">MHIEENAGNGHMQEHSDGVEAVPPVGRPRRAVWAVSALVAVLAVGAGAVWFASGGDEETPAATEPAAWSTSEASAAPTPSELPSASPTPSPSAQPSVQPSPSKSPTKVPVRITLRVPSTLDGIAKSTESVGPVPTELKQRYVQAKWVSGAYGDAESAGGKKIAFYAATSTRLKSPATEMQWLTQNMADDGFAGFFSVSTGSFGGAAKCGHQEVLGSVYMCAWADSGSIGMVMLWDYDQNEAKAAFPRVRAQIERRA</sequence>
<feature type="compositionally biased region" description="Low complexity" evidence="1">
    <location>
        <begin position="60"/>
        <end position="85"/>
    </location>
</feature>
<proteinExistence type="predicted"/>
<reference evidence="3 4" key="1">
    <citation type="submission" date="2021-01" db="EMBL/GenBank/DDBJ databases">
        <title>Whole genome shotgun sequence of Catellatospora coxensis NBRC 107359.</title>
        <authorList>
            <person name="Komaki H."/>
            <person name="Tamura T."/>
        </authorList>
    </citation>
    <scope>NUCLEOTIDE SEQUENCE [LARGE SCALE GENOMIC DNA]</scope>
    <source>
        <strain evidence="3 4">NBRC 107359</strain>
    </source>
</reference>
<gene>
    <name evidence="3" type="ORF">Cco03nite_40560</name>
</gene>
<comment type="caution">
    <text evidence="3">The sequence shown here is derived from an EMBL/GenBank/DDBJ whole genome shotgun (WGS) entry which is preliminary data.</text>
</comment>
<accession>A0A8J3L2F3</accession>
<dbReference type="Proteomes" id="UP000630887">
    <property type="component" value="Unassembled WGS sequence"/>
</dbReference>
<protein>
    <submittedName>
        <fullName evidence="3">Uncharacterized protein</fullName>
    </submittedName>
</protein>
<evidence type="ECO:0000256" key="2">
    <source>
        <dbReference type="SAM" id="Phobius"/>
    </source>
</evidence>
<keyword evidence="2" id="KW-0472">Membrane</keyword>
<organism evidence="3 4">
    <name type="scientific">Catellatospora coxensis</name>
    <dbReference type="NCBI Taxonomy" id="310354"/>
    <lineage>
        <taxon>Bacteria</taxon>
        <taxon>Bacillati</taxon>
        <taxon>Actinomycetota</taxon>
        <taxon>Actinomycetes</taxon>
        <taxon>Micromonosporales</taxon>
        <taxon>Micromonosporaceae</taxon>
        <taxon>Catellatospora</taxon>
    </lineage>
</organism>
<feature type="region of interest" description="Disordered" evidence="1">
    <location>
        <begin position="1"/>
        <end position="23"/>
    </location>
</feature>
<keyword evidence="2" id="KW-1133">Transmembrane helix</keyword>
<feature type="transmembrane region" description="Helical" evidence="2">
    <location>
        <begin position="31"/>
        <end position="52"/>
    </location>
</feature>
<feature type="compositionally biased region" description="Low complexity" evidence="1">
    <location>
        <begin position="93"/>
        <end position="106"/>
    </location>
</feature>
<keyword evidence="2" id="KW-0812">Transmembrane</keyword>
<keyword evidence="4" id="KW-1185">Reference proteome</keyword>
<feature type="region of interest" description="Disordered" evidence="1">
    <location>
        <begin position="55"/>
        <end position="110"/>
    </location>
</feature>
<evidence type="ECO:0000313" key="3">
    <source>
        <dbReference type="EMBL" id="GIG07356.1"/>
    </source>
</evidence>
<dbReference type="EMBL" id="BONI01000033">
    <property type="protein sequence ID" value="GIG07356.1"/>
    <property type="molecule type" value="Genomic_DNA"/>
</dbReference>
<evidence type="ECO:0000256" key="1">
    <source>
        <dbReference type="SAM" id="MobiDB-lite"/>
    </source>
</evidence>
<dbReference type="AlphaFoldDB" id="A0A8J3L2F3"/>